<dbReference type="GO" id="GO:0016757">
    <property type="term" value="F:glycosyltransferase activity"/>
    <property type="evidence" value="ECO:0007669"/>
    <property type="project" value="InterPro"/>
</dbReference>
<dbReference type="SUPFAM" id="SSF53756">
    <property type="entry name" value="UDP-Glycosyltransferase/glycogen phosphorylase"/>
    <property type="match status" value="1"/>
</dbReference>
<proteinExistence type="predicted"/>
<feature type="domain" description="Glycosyltransferase subfamily 4-like N-terminal" evidence="2">
    <location>
        <begin position="20"/>
        <end position="176"/>
    </location>
</feature>
<protein>
    <submittedName>
        <fullName evidence="3">Glycosyltransferase</fullName>
    </submittedName>
</protein>
<dbReference type="PANTHER" id="PTHR12526">
    <property type="entry name" value="GLYCOSYLTRANSFERASE"/>
    <property type="match status" value="1"/>
</dbReference>
<evidence type="ECO:0000259" key="2">
    <source>
        <dbReference type="Pfam" id="PF13439"/>
    </source>
</evidence>
<comment type="caution">
    <text evidence="3">The sequence shown here is derived from an EMBL/GenBank/DDBJ whole genome shotgun (WGS) entry which is preliminary data.</text>
</comment>
<dbReference type="Pfam" id="PF13439">
    <property type="entry name" value="Glyco_transf_4"/>
    <property type="match status" value="1"/>
</dbReference>
<dbReference type="InterPro" id="IPR001296">
    <property type="entry name" value="Glyco_trans_1"/>
</dbReference>
<dbReference type="EMBL" id="DRVY01000081">
    <property type="protein sequence ID" value="HHR92391.1"/>
    <property type="molecule type" value="Genomic_DNA"/>
</dbReference>
<keyword evidence="3" id="KW-0808">Transferase</keyword>
<sequence length="382" mass="42414">MKNMDKKIRILHILGSANFGGTELTTSRLITRMSDEFYNSVCFLSKKGPVGEGLESQGINVYYLPIEGISSIIQTFLLYKILVNNNFHILHLYGLKANLIGRILGKLAGIKVIVGGLRSLYPFNNAPKKLAFLLDKLTFSLSQGYISNSKSAVEFLVKNGYNREKFWVIHNGINIEEFSLSLNRESIKQHYKLPLSKPVITCVANLRSEKGHKDLILALNYLKKAGKTFVALFIGEGEMEQDLINSVKSLNLDNDILFLGSRSTKEIANLLSVTDIFVLSSLREGLPTSIIEAMASGCPVVATRVGGVPELVVDGETGFLITPGDVKELTLKLMLLLNNSELRANMGMAGKSRAVTQFSLHKMVAEYESLYKNLFNFYYKGI</sequence>
<dbReference type="PANTHER" id="PTHR12526:SF630">
    <property type="entry name" value="GLYCOSYLTRANSFERASE"/>
    <property type="match status" value="1"/>
</dbReference>
<feature type="domain" description="Glycosyl transferase family 1" evidence="1">
    <location>
        <begin position="184"/>
        <end position="352"/>
    </location>
</feature>
<reference evidence="3" key="1">
    <citation type="journal article" date="2020" name="mSystems">
        <title>Genome- and Community-Level Interaction Insights into Carbon Utilization and Element Cycling Functions of Hydrothermarchaeota in Hydrothermal Sediment.</title>
        <authorList>
            <person name="Zhou Z."/>
            <person name="Liu Y."/>
            <person name="Xu W."/>
            <person name="Pan J."/>
            <person name="Luo Z.H."/>
            <person name="Li M."/>
        </authorList>
    </citation>
    <scope>NUCLEOTIDE SEQUENCE [LARGE SCALE GENOMIC DNA]</scope>
    <source>
        <strain evidence="3">SpSt-1042</strain>
    </source>
</reference>
<dbReference type="Pfam" id="PF00534">
    <property type="entry name" value="Glycos_transf_1"/>
    <property type="match status" value="1"/>
</dbReference>
<evidence type="ECO:0000313" key="3">
    <source>
        <dbReference type="EMBL" id="HHR92391.1"/>
    </source>
</evidence>
<accession>A0A7C5UT94</accession>
<name>A0A7C5UT94_UNCC3</name>
<gene>
    <name evidence="3" type="ORF">ENL96_02665</name>
</gene>
<dbReference type="InterPro" id="IPR028098">
    <property type="entry name" value="Glyco_trans_4-like_N"/>
</dbReference>
<evidence type="ECO:0000259" key="1">
    <source>
        <dbReference type="Pfam" id="PF00534"/>
    </source>
</evidence>
<dbReference type="AlphaFoldDB" id="A0A7C5UT94"/>
<organism evidence="3">
    <name type="scientific">candidate division CPR3 bacterium</name>
    <dbReference type="NCBI Taxonomy" id="2268181"/>
    <lineage>
        <taxon>Bacteria</taxon>
        <taxon>Bacteria division CPR3</taxon>
    </lineage>
</organism>
<dbReference type="Gene3D" id="3.40.50.2000">
    <property type="entry name" value="Glycogen Phosphorylase B"/>
    <property type="match status" value="2"/>
</dbReference>